<organism evidence="1">
    <name type="scientific">Flavobacterium columnare</name>
    <dbReference type="NCBI Taxonomy" id="996"/>
    <lineage>
        <taxon>Bacteria</taxon>
        <taxon>Pseudomonadati</taxon>
        <taxon>Bacteroidota</taxon>
        <taxon>Flavobacteriia</taxon>
        <taxon>Flavobacteriales</taxon>
        <taxon>Flavobacteriaceae</taxon>
        <taxon>Flavobacterium</taxon>
    </lineage>
</organism>
<dbReference type="AlphaFoldDB" id="A0A8G0KUM1"/>
<sequence length="90" mass="9373">MHSGTYVVAVKDANGCIKTETITIGVAPKPTIQVLATSDFCYDGTNAASIAVSASGGTPGYQYQLENNAGTILIPFQNNATFSNLTPEVM</sequence>
<name>A0A8G0KUM1_9FLAO</name>
<accession>A0A8G0KUM1</accession>
<dbReference type="InterPro" id="IPR025667">
    <property type="entry name" value="SprB_repeat"/>
</dbReference>
<reference evidence="1" key="1">
    <citation type="submission" date="2020-12" db="EMBL/GenBank/DDBJ databases">
        <title>Genome sequencing of genetic groups of Flavobacterium columnare.</title>
        <authorList>
            <person name="Waldbieser G.C."/>
            <person name="Griffin M.J."/>
            <person name="LaFrentz B.R."/>
        </authorList>
    </citation>
    <scope>NUCLEOTIDE SEQUENCE</scope>
    <source>
        <strain evidence="1">90-106</strain>
    </source>
</reference>
<dbReference type="Pfam" id="PF13573">
    <property type="entry name" value="SprB"/>
    <property type="match status" value="1"/>
</dbReference>
<dbReference type="Proteomes" id="UP000824721">
    <property type="component" value="Chromosome"/>
</dbReference>
<dbReference type="EMBL" id="CP067378">
    <property type="protein sequence ID" value="QYS87940.1"/>
    <property type="molecule type" value="Genomic_DNA"/>
</dbReference>
<gene>
    <name evidence="1" type="ORF">JJC05_08470</name>
</gene>
<dbReference type="KEGG" id="fdv:JJC05_08470"/>
<proteinExistence type="predicted"/>
<protein>
    <submittedName>
        <fullName evidence="1">SprB repeat-containing protein</fullName>
    </submittedName>
</protein>
<evidence type="ECO:0000313" key="1">
    <source>
        <dbReference type="EMBL" id="QYS87940.1"/>
    </source>
</evidence>